<comment type="subcellular location">
    <subcellularLocation>
        <location evidence="1">Membrane</location>
        <topology evidence="1">Multi-pass membrane protein</topology>
    </subcellularLocation>
</comment>
<name>A0AAN4ZGC4_9BILA</name>
<keyword evidence="7" id="KW-1185">Reference proteome</keyword>
<feature type="transmembrane region" description="Helical" evidence="5">
    <location>
        <begin position="15"/>
        <end position="33"/>
    </location>
</feature>
<feature type="non-terminal residue" evidence="6">
    <location>
        <position position="1"/>
    </location>
</feature>
<proteinExistence type="predicted"/>
<evidence type="ECO:0000256" key="4">
    <source>
        <dbReference type="ARBA" id="ARBA00023136"/>
    </source>
</evidence>
<gene>
    <name evidence="6" type="ORF">PMAYCL1PPCAC_07390</name>
</gene>
<evidence type="ECO:0000313" key="7">
    <source>
        <dbReference type="Proteomes" id="UP001328107"/>
    </source>
</evidence>
<dbReference type="EMBL" id="BTRK01000002">
    <property type="protein sequence ID" value="GMR37195.1"/>
    <property type="molecule type" value="Genomic_DNA"/>
</dbReference>
<accession>A0AAN4ZGC4</accession>
<evidence type="ECO:0000256" key="5">
    <source>
        <dbReference type="SAM" id="Phobius"/>
    </source>
</evidence>
<feature type="transmembrane region" description="Helical" evidence="5">
    <location>
        <begin position="77"/>
        <end position="97"/>
    </location>
</feature>
<keyword evidence="2 5" id="KW-0812">Transmembrane</keyword>
<comment type="caution">
    <text evidence="6">The sequence shown here is derived from an EMBL/GenBank/DDBJ whole genome shotgun (WGS) entry which is preliminary data.</text>
</comment>
<feature type="transmembrane region" description="Helical" evidence="5">
    <location>
        <begin position="109"/>
        <end position="131"/>
    </location>
</feature>
<keyword evidence="3 5" id="KW-1133">Transmembrane helix</keyword>
<dbReference type="GO" id="GO:0016020">
    <property type="term" value="C:membrane"/>
    <property type="evidence" value="ECO:0007669"/>
    <property type="project" value="UniProtKB-SubCell"/>
</dbReference>
<reference evidence="7" key="1">
    <citation type="submission" date="2022-10" db="EMBL/GenBank/DDBJ databases">
        <title>Genome assembly of Pristionchus species.</title>
        <authorList>
            <person name="Yoshida K."/>
            <person name="Sommer R.J."/>
        </authorList>
    </citation>
    <scope>NUCLEOTIDE SEQUENCE [LARGE SCALE GENOMIC DNA]</scope>
    <source>
        <strain evidence="7">RS5460</strain>
    </source>
</reference>
<evidence type="ECO:0000256" key="1">
    <source>
        <dbReference type="ARBA" id="ARBA00004141"/>
    </source>
</evidence>
<feature type="non-terminal residue" evidence="6">
    <location>
        <position position="133"/>
    </location>
</feature>
<evidence type="ECO:0000313" key="6">
    <source>
        <dbReference type="EMBL" id="GMR37195.1"/>
    </source>
</evidence>
<dbReference type="Pfam" id="PF09799">
    <property type="entry name" value="Transmemb_17"/>
    <property type="match status" value="1"/>
</dbReference>
<feature type="transmembrane region" description="Helical" evidence="5">
    <location>
        <begin position="45"/>
        <end position="65"/>
    </location>
</feature>
<evidence type="ECO:0000256" key="2">
    <source>
        <dbReference type="ARBA" id="ARBA00022692"/>
    </source>
</evidence>
<dbReference type="InterPro" id="IPR019184">
    <property type="entry name" value="Uncharacterised_TM-17"/>
</dbReference>
<keyword evidence="4 5" id="KW-0472">Membrane</keyword>
<protein>
    <submittedName>
        <fullName evidence="6">Uncharacterized protein</fullName>
    </submittedName>
</protein>
<dbReference type="PANTHER" id="PTHR13531:SF0">
    <property type="entry name" value="GEO07735P1-RELATED"/>
    <property type="match status" value="1"/>
</dbReference>
<dbReference type="PANTHER" id="PTHR13531">
    <property type="entry name" value="GEO07735P1-RELATED-RELATED"/>
    <property type="match status" value="1"/>
</dbReference>
<sequence length="133" mass="14985">SFERSSLIFEVLLHINRPFSCIFFVVMVILMAYKGSVLPYASHVYTVEVLLLLLFAPIEMLRFAWGSRGNLTETSAFVSFFVLLSIANIALCVYLGVFQSFVLLIEEILLCIQFVLLILETLIGVTLIATLSR</sequence>
<dbReference type="GO" id="GO:0035869">
    <property type="term" value="C:ciliary transition zone"/>
    <property type="evidence" value="ECO:0007669"/>
    <property type="project" value="TreeGrafter"/>
</dbReference>
<dbReference type="Proteomes" id="UP001328107">
    <property type="component" value="Unassembled WGS sequence"/>
</dbReference>
<dbReference type="AlphaFoldDB" id="A0AAN4ZGC4"/>
<dbReference type="GO" id="GO:1905515">
    <property type="term" value="P:non-motile cilium assembly"/>
    <property type="evidence" value="ECO:0007669"/>
    <property type="project" value="TreeGrafter"/>
</dbReference>
<organism evidence="6 7">
    <name type="scientific">Pristionchus mayeri</name>
    <dbReference type="NCBI Taxonomy" id="1317129"/>
    <lineage>
        <taxon>Eukaryota</taxon>
        <taxon>Metazoa</taxon>
        <taxon>Ecdysozoa</taxon>
        <taxon>Nematoda</taxon>
        <taxon>Chromadorea</taxon>
        <taxon>Rhabditida</taxon>
        <taxon>Rhabditina</taxon>
        <taxon>Diplogasteromorpha</taxon>
        <taxon>Diplogasteroidea</taxon>
        <taxon>Neodiplogasteridae</taxon>
        <taxon>Pristionchus</taxon>
    </lineage>
</organism>
<evidence type="ECO:0000256" key="3">
    <source>
        <dbReference type="ARBA" id="ARBA00022989"/>
    </source>
</evidence>